<proteinExistence type="inferred from homology"/>
<evidence type="ECO:0000256" key="2">
    <source>
        <dbReference type="ARBA" id="ARBA00022676"/>
    </source>
</evidence>
<keyword evidence="4" id="KW-0045">Antibiotic biosynthesis</keyword>
<dbReference type="InterPro" id="IPR010610">
    <property type="entry name" value="EryCIII-like_C"/>
</dbReference>
<organism evidence="7 8">
    <name type="scientific">Herbidospora galbida</name>
    <dbReference type="NCBI Taxonomy" id="2575442"/>
    <lineage>
        <taxon>Bacteria</taxon>
        <taxon>Bacillati</taxon>
        <taxon>Actinomycetota</taxon>
        <taxon>Actinomycetes</taxon>
        <taxon>Streptosporangiales</taxon>
        <taxon>Streptosporangiaceae</taxon>
        <taxon>Herbidospora</taxon>
    </lineage>
</organism>
<sequence>MRVLFTTYPQKTHFLMMAPLAWALRTAGHEVAVASQAHFAGVITQAGHTAVPVGRDHGFWRMIDLHPDWLGTGGAGLPDPYDSAMRPASEVGWDDVHPGLARQVERWHRMVNFPMTADLVAFAREWRPDLVVWEPTTYAGAVAARACGAAHARLMWSLDVFGVTRDHFLRLARPGDPDPLAAWLGPYTEEFGEDLAVGDLTVHQLPGSLRVEAATANVSMRYVPYGGPATVPSWLREPPARPRVALTLGLSLTDADGGYVVDVQDVLDHLGTLDVEVVATLAAHERERLARVPANTRLVGFTPLHALAPTCAAVVHHAGPGTLSTTALHAVPQLALPHDFDEPALAARLAAQGAGLTLPAGEATGADVRAAVERLLAEPSFAARAADLRDEMLALPTPNQLVPRLEELARSR</sequence>
<dbReference type="PANTHER" id="PTHR48050">
    <property type="entry name" value="STEROL 3-BETA-GLUCOSYLTRANSFERASE"/>
    <property type="match status" value="1"/>
</dbReference>
<dbReference type="RefSeq" id="WP_137248423.1">
    <property type="nucleotide sequence ID" value="NZ_SZQA01000017.1"/>
</dbReference>
<dbReference type="Proteomes" id="UP000308705">
    <property type="component" value="Unassembled WGS sequence"/>
</dbReference>
<dbReference type="Gene3D" id="3.40.50.2000">
    <property type="entry name" value="Glycogen Phosphorylase B"/>
    <property type="match status" value="2"/>
</dbReference>
<evidence type="ECO:0000313" key="7">
    <source>
        <dbReference type="EMBL" id="TKK87226.1"/>
    </source>
</evidence>
<evidence type="ECO:0000259" key="5">
    <source>
        <dbReference type="Pfam" id="PF06722"/>
    </source>
</evidence>
<feature type="domain" description="Erythromycin biosynthesis protein CIII-like C-terminal" evidence="5">
    <location>
        <begin position="265"/>
        <end position="408"/>
    </location>
</feature>
<reference evidence="7 8" key="1">
    <citation type="submission" date="2019-04" db="EMBL/GenBank/DDBJ databases">
        <title>Herbidospora sp. NEAU-GS14.nov., a novel actinomycete isolated from soil.</title>
        <authorList>
            <person name="Han L."/>
        </authorList>
    </citation>
    <scope>NUCLEOTIDE SEQUENCE [LARGE SCALE GENOMIC DNA]</scope>
    <source>
        <strain evidence="7 8">NEAU-GS14</strain>
    </source>
</reference>
<dbReference type="Pfam" id="PF06722">
    <property type="entry name" value="EryCIII-like_C"/>
    <property type="match status" value="1"/>
</dbReference>
<accession>A0A4U3MHA2</accession>
<dbReference type="PANTHER" id="PTHR48050:SF13">
    <property type="entry name" value="STEROL 3-BETA-GLUCOSYLTRANSFERASE UGT80A2"/>
    <property type="match status" value="1"/>
</dbReference>
<keyword evidence="3 7" id="KW-0808">Transferase</keyword>
<dbReference type="InterPro" id="IPR048284">
    <property type="entry name" value="EryCIII-like_N"/>
</dbReference>
<dbReference type="GO" id="GO:0016758">
    <property type="term" value="F:hexosyltransferase activity"/>
    <property type="evidence" value="ECO:0007669"/>
    <property type="project" value="UniProtKB-ARBA"/>
</dbReference>
<dbReference type="Pfam" id="PF21036">
    <property type="entry name" value="EryCIII-like_N"/>
    <property type="match status" value="1"/>
</dbReference>
<dbReference type="GO" id="GO:0008194">
    <property type="term" value="F:UDP-glycosyltransferase activity"/>
    <property type="evidence" value="ECO:0007669"/>
    <property type="project" value="InterPro"/>
</dbReference>
<dbReference type="OrthoDB" id="5488434at2"/>
<dbReference type="InterPro" id="IPR030953">
    <property type="entry name" value="Glycosyl_450act"/>
</dbReference>
<evidence type="ECO:0000313" key="8">
    <source>
        <dbReference type="Proteomes" id="UP000308705"/>
    </source>
</evidence>
<evidence type="ECO:0000256" key="1">
    <source>
        <dbReference type="ARBA" id="ARBA00006962"/>
    </source>
</evidence>
<dbReference type="SUPFAM" id="SSF53756">
    <property type="entry name" value="UDP-Glycosyltransferase/glycogen phosphorylase"/>
    <property type="match status" value="1"/>
</dbReference>
<dbReference type="InterPro" id="IPR002213">
    <property type="entry name" value="UDP_glucos_trans"/>
</dbReference>
<feature type="domain" description="Erythromycin biosynthesis protein CIII-like N-terminal" evidence="6">
    <location>
        <begin position="22"/>
        <end position="249"/>
    </location>
</feature>
<evidence type="ECO:0000256" key="3">
    <source>
        <dbReference type="ARBA" id="ARBA00022679"/>
    </source>
</evidence>
<protein>
    <submittedName>
        <fullName evidence="7">Activator-dependent family glycosyltransferase</fullName>
    </submittedName>
</protein>
<evidence type="ECO:0000256" key="4">
    <source>
        <dbReference type="ARBA" id="ARBA00023194"/>
    </source>
</evidence>
<name>A0A4U3MHA2_9ACTN</name>
<keyword evidence="2" id="KW-0328">Glycosyltransferase</keyword>
<dbReference type="AlphaFoldDB" id="A0A4U3MHA2"/>
<dbReference type="InterPro" id="IPR050426">
    <property type="entry name" value="Glycosyltransferase_28"/>
</dbReference>
<keyword evidence="8" id="KW-1185">Reference proteome</keyword>
<dbReference type="FunFam" id="3.40.50.2000:FF:000072">
    <property type="entry name" value="Glycosyl transferase"/>
    <property type="match status" value="1"/>
</dbReference>
<gene>
    <name evidence="7" type="ORF">FDA94_19125</name>
</gene>
<comment type="similarity">
    <text evidence="1">Belongs to the glycosyltransferase 28 family.</text>
</comment>
<dbReference type="NCBIfam" id="TIGR04516">
    <property type="entry name" value="glycosyl_450act"/>
    <property type="match status" value="1"/>
</dbReference>
<evidence type="ECO:0000259" key="6">
    <source>
        <dbReference type="Pfam" id="PF21036"/>
    </source>
</evidence>
<dbReference type="GO" id="GO:0017000">
    <property type="term" value="P:antibiotic biosynthetic process"/>
    <property type="evidence" value="ECO:0007669"/>
    <property type="project" value="UniProtKB-KW"/>
</dbReference>
<comment type="caution">
    <text evidence="7">The sequence shown here is derived from an EMBL/GenBank/DDBJ whole genome shotgun (WGS) entry which is preliminary data.</text>
</comment>
<dbReference type="EMBL" id="SZQA01000017">
    <property type="protein sequence ID" value="TKK87226.1"/>
    <property type="molecule type" value="Genomic_DNA"/>
</dbReference>
<dbReference type="CDD" id="cd03784">
    <property type="entry name" value="GT1_Gtf-like"/>
    <property type="match status" value="1"/>
</dbReference>